<evidence type="ECO:0000313" key="2">
    <source>
        <dbReference type="Proteomes" id="UP000503129"/>
    </source>
</evidence>
<organism evidence="1 2">
    <name type="scientific">Brasilonema sennae CENA114</name>
    <dbReference type="NCBI Taxonomy" id="415709"/>
    <lineage>
        <taxon>Bacteria</taxon>
        <taxon>Bacillati</taxon>
        <taxon>Cyanobacteriota</taxon>
        <taxon>Cyanophyceae</taxon>
        <taxon>Nostocales</taxon>
        <taxon>Scytonemataceae</taxon>
        <taxon>Brasilonema</taxon>
        <taxon>Bromeliae group (in: Brasilonema)</taxon>
    </lineage>
</organism>
<evidence type="ECO:0000313" key="1">
    <source>
        <dbReference type="EMBL" id="QDL06745.1"/>
    </source>
</evidence>
<dbReference type="RefSeq" id="WP_169267682.1">
    <property type="nucleotide sequence ID" value="NZ_CAWOXK010000001.1"/>
</dbReference>
<name>A0A856M6G2_9CYAN</name>
<sequence length="100" mass="11281">MLHEEQVTFRGKRSDVDELLRVLSSIEEVADVQVKSVTSTINSLLDREPLNQVELVDIVLGIAINLASSAIYDQIRHKINDHAKKKGFLQRSGQTNRRKG</sequence>
<keyword evidence="2" id="KW-1185">Reference proteome</keyword>
<dbReference type="KEGG" id="bsen:DP114_01415"/>
<dbReference type="Proteomes" id="UP000503129">
    <property type="component" value="Chromosome"/>
</dbReference>
<dbReference type="AlphaFoldDB" id="A0A856M6G2"/>
<gene>
    <name evidence="1" type="ORF">DP114_01415</name>
</gene>
<accession>A0A856M6G2</accession>
<protein>
    <submittedName>
        <fullName evidence="1">Uncharacterized protein</fullName>
    </submittedName>
</protein>
<dbReference type="EMBL" id="CP030118">
    <property type="protein sequence ID" value="QDL06745.1"/>
    <property type="molecule type" value="Genomic_DNA"/>
</dbReference>
<reference evidence="1 2" key="1">
    <citation type="submission" date="2018-06" db="EMBL/GenBank/DDBJ databases">
        <title>Comparative genomics of Brasilonema spp. strains.</title>
        <authorList>
            <person name="Alvarenga D.O."/>
            <person name="Fiore M.F."/>
            <person name="Varani A.M."/>
        </authorList>
    </citation>
    <scope>NUCLEOTIDE SEQUENCE [LARGE SCALE GENOMIC DNA]</scope>
    <source>
        <strain evidence="1 2">CENA114</strain>
    </source>
</reference>
<proteinExistence type="predicted"/>